<evidence type="ECO:0000256" key="4">
    <source>
        <dbReference type="PROSITE-ProRule" id="PRU00335"/>
    </source>
</evidence>
<evidence type="ECO:0000256" key="1">
    <source>
        <dbReference type="ARBA" id="ARBA00023015"/>
    </source>
</evidence>
<dbReference type="AlphaFoldDB" id="A0AAE9Y7Y5"/>
<dbReference type="PANTHER" id="PTHR30055">
    <property type="entry name" value="HTH-TYPE TRANSCRIPTIONAL REGULATOR RUTR"/>
    <property type="match status" value="1"/>
</dbReference>
<feature type="domain" description="HTH tetR-type" evidence="6">
    <location>
        <begin position="21"/>
        <end position="85"/>
    </location>
</feature>
<proteinExistence type="predicted"/>
<dbReference type="PANTHER" id="PTHR30055:SF234">
    <property type="entry name" value="HTH-TYPE TRANSCRIPTIONAL REGULATOR BETI"/>
    <property type="match status" value="1"/>
</dbReference>
<dbReference type="PROSITE" id="PS50977">
    <property type="entry name" value="HTH_TETR_2"/>
    <property type="match status" value="2"/>
</dbReference>
<evidence type="ECO:0000259" key="6">
    <source>
        <dbReference type="PROSITE" id="PS50977"/>
    </source>
</evidence>
<dbReference type="Pfam" id="PF00440">
    <property type="entry name" value="TetR_N"/>
    <property type="match status" value="2"/>
</dbReference>
<reference evidence="7" key="1">
    <citation type="submission" date="2023-01" db="EMBL/GenBank/DDBJ databases">
        <title>The diversity of Class Acidimicrobiia in South China Sea sediment environments and the proposal of Iamia marina sp. nov., a novel species of the genus Iamia.</title>
        <authorList>
            <person name="He Y."/>
            <person name="Tian X."/>
        </authorList>
    </citation>
    <scope>NUCLEOTIDE SEQUENCE</scope>
    <source>
        <strain evidence="7">DSM 19957</strain>
    </source>
</reference>
<protein>
    <submittedName>
        <fullName evidence="7">TetR/AcrR family transcriptional regulator</fullName>
    </submittedName>
</protein>
<evidence type="ECO:0000313" key="7">
    <source>
        <dbReference type="EMBL" id="WCO65969.1"/>
    </source>
</evidence>
<dbReference type="GO" id="GO:0003700">
    <property type="term" value="F:DNA-binding transcription factor activity"/>
    <property type="evidence" value="ECO:0007669"/>
    <property type="project" value="TreeGrafter"/>
</dbReference>
<keyword evidence="2 4" id="KW-0238">DNA-binding</keyword>
<keyword evidence="1" id="KW-0805">Transcription regulation</keyword>
<accession>A0AAE9Y7Y5</accession>
<dbReference type="EMBL" id="CP116942">
    <property type="protein sequence ID" value="WCO65969.1"/>
    <property type="molecule type" value="Genomic_DNA"/>
</dbReference>
<keyword evidence="3" id="KW-0804">Transcription</keyword>
<sequence>MPDGVGVDEGPGEDEAPTRVRSTRERLIDAGIDGLRDLDTSRLLGALGTREVARRAGTSSSTFFHHFASLEDYAAAVVERIYDAAAMPQVDGTAAAIDGMTRSDLPFDASAKFHDFEIRKLAADPLFRLRVGLWALGGTTMDDRYGRYLRATEARHHDGTRALWASWGRQVTPPLDLQALVAATVSFLQGATIRWLVDPANMTPERYRRLAPMLHMMALRPIGDRRDLDDVLVELNWWPTLVPVRAAPPQPTPTRDRIVAAAGARFAELEYEKVSVQSIARQARLHVDTLYAYFSTKRALAVAVVTSTTSARLEVDPDAPPVEQVRSLLTTVASAASARPDLGEQVAADMVAARPSTETQELVATLVGRLAPVLDDRDDIALDDRAALGRLILTDTICRQLDKPSRPSAHVADAVLRYHLAALLAPAA</sequence>
<dbReference type="SUPFAM" id="SSF46689">
    <property type="entry name" value="Homeodomain-like"/>
    <property type="match status" value="2"/>
</dbReference>
<feature type="DNA-binding region" description="H-T-H motif" evidence="4">
    <location>
        <begin position="48"/>
        <end position="67"/>
    </location>
</feature>
<feature type="domain" description="HTH tetR-type" evidence="6">
    <location>
        <begin position="252"/>
        <end position="312"/>
    </location>
</feature>
<dbReference type="InterPro" id="IPR009057">
    <property type="entry name" value="Homeodomain-like_sf"/>
</dbReference>
<dbReference type="Proteomes" id="UP001216390">
    <property type="component" value="Chromosome"/>
</dbReference>
<feature type="DNA-binding region" description="H-T-H motif" evidence="4">
    <location>
        <begin position="275"/>
        <end position="294"/>
    </location>
</feature>
<dbReference type="InterPro" id="IPR050109">
    <property type="entry name" value="HTH-type_TetR-like_transc_reg"/>
</dbReference>
<keyword evidence="8" id="KW-1185">Reference proteome</keyword>
<dbReference type="GO" id="GO:0000976">
    <property type="term" value="F:transcription cis-regulatory region binding"/>
    <property type="evidence" value="ECO:0007669"/>
    <property type="project" value="TreeGrafter"/>
</dbReference>
<evidence type="ECO:0000313" key="8">
    <source>
        <dbReference type="Proteomes" id="UP001216390"/>
    </source>
</evidence>
<evidence type="ECO:0000256" key="2">
    <source>
        <dbReference type="ARBA" id="ARBA00023125"/>
    </source>
</evidence>
<feature type="region of interest" description="Disordered" evidence="5">
    <location>
        <begin position="1"/>
        <end position="21"/>
    </location>
</feature>
<dbReference type="InterPro" id="IPR001647">
    <property type="entry name" value="HTH_TetR"/>
</dbReference>
<name>A0AAE9Y7Y5_9ACTN</name>
<organism evidence="7 8">
    <name type="scientific">Iamia majanohamensis</name>
    <dbReference type="NCBI Taxonomy" id="467976"/>
    <lineage>
        <taxon>Bacteria</taxon>
        <taxon>Bacillati</taxon>
        <taxon>Actinomycetota</taxon>
        <taxon>Acidimicrobiia</taxon>
        <taxon>Acidimicrobiales</taxon>
        <taxon>Iamiaceae</taxon>
        <taxon>Iamia</taxon>
    </lineage>
</organism>
<dbReference type="KEGG" id="ima:PO878_15825"/>
<evidence type="ECO:0000256" key="3">
    <source>
        <dbReference type="ARBA" id="ARBA00023163"/>
    </source>
</evidence>
<dbReference type="Gene3D" id="1.10.357.10">
    <property type="entry name" value="Tetracycline Repressor, domain 2"/>
    <property type="match status" value="2"/>
</dbReference>
<gene>
    <name evidence="7" type="ORF">PO878_15825</name>
</gene>
<dbReference type="RefSeq" id="WP_272735495.1">
    <property type="nucleotide sequence ID" value="NZ_CP116942.1"/>
</dbReference>
<evidence type="ECO:0000256" key="5">
    <source>
        <dbReference type="SAM" id="MobiDB-lite"/>
    </source>
</evidence>